<evidence type="ECO:0000256" key="1">
    <source>
        <dbReference type="SAM" id="Coils"/>
    </source>
</evidence>
<evidence type="ECO:0000256" key="2">
    <source>
        <dbReference type="SAM" id="Phobius"/>
    </source>
</evidence>
<organism evidence="3 4">
    <name type="scientific">Saccharopolyspora gregorii</name>
    <dbReference type="NCBI Taxonomy" id="33914"/>
    <lineage>
        <taxon>Bacteria</taxon>
        <taxon>Bacillati</taxon>
        <taxon>Actinomycetota</taxon>
        <taxon>Actinomycetes</taxon>
        <taxon>Pseudonocardiales</taxon>
        <taxon>Pseudonocardiaceae</taxon>
        <taxon>Saccharopolyspora</taxon>
    </lineage>
</organism>
<accession>A0ABP6S0E0</accession>
<protein>
    <submittedName>
        <fullName evidence="3">Pentapeptide repeat-containing protein</fullName>
    </submittedName>
</protein>
<name>A0ABP6S0E0_9PSEU</name>
<sequence length="377" mass="42245">MDEQGTRRLLRAGLAGTIVVAVVVLCGVSTALLVFDPRSTGADALRTGGLAAGSVVALYALWLNDRRRRVEERRQELDQQRQELDRERYDLERRRQELEDRRTGHDRDRADDERFARAVELLGHAADQVRVGAMHSLAALARTRPQYAQTVLDVLCSYLRRPFDHPKWTLPELLPGGDLPEIAPELERERHARQTAQRLVVALLPHRDTPDAPIHDLDLTRAWLERFSLEDRIVGRIAAYRCRFRHTTVFSGAVLRGGVHLRDSVFLGRIRATDVEFAGPVELRGARTVAPCDFARSVFRAPVDLKRLTGEQRWYVRDARFDAAVDLRSARLIGGLDLGGTAPPAALRAEESRVAPVSHLDGWDLAASPEQPPRAGS</sequence>
<evidence type="ECO:0000313" key="3">
    <source>
        <dbReference type="EMBL" id="GAA3364770.1"/>
    </source>
</evidence>
<gene>
    <name evidence="3" type="ORF">GCM10020366_62000</name>
</gene>
<feature type="coiled-coil region" evidence="1">
    <location>
        <begin position="63"/>
        <end position="101"/>
    </location>
</feature>
<evidence type="ECO:0000313" key="4">
    <source>
        <dbReference type="Proteomes" id="UP001500483"/>
    </source>
</evidence>
<dbReference type="EMBL" id="BAAAYK010000038">
    <property type="protein sequence ID" value="GAA3364770.1"/>
    <property type="molecule type" value="Genomic_DNA"/>
</dbReference>
<keyword evidence="2" id="KW-0812">Transmembrane</keyword>
<keyword evidence="4" id="KW-1185">Reference proteome</keyword>
<dbReference type="RefSeq" id="WP_344931065.1">
    <property type="nucleotide sequence ID" value="NZ_BAAAYK010000038.1"/>
</dbReference>
<reference evidence="4" key="1">
    <citation type="journal article" date="2019" name="Int. J. Syst. Evol. Microbiol.">
        <title>The Global Catalogue of Microorganisms (GCM) 10K type strain sequencing project: providing services to taxonomists for standard genome sequencing and annotation.</title>
        <authorList>
            <consortium name="The Broad Institute Genomics Platform"/>
            <consortium name="The Broad Institute Genome Sequencing Center for Infectious Disease"/>
            <person name="Wu L."/>
            <person name="Ma J."/>
        </authorList>
    </citation>
    <scope>NUCLEOTIDE SEQUENCE [LARGE SCALE GENOMIC DNA]</scope>
    <source>
        <strain evidence="4">JCM 9687</strain>
    </source>
</reference>
<comment type="caution">
    <text evidence="3">The sequence shown here is derived from an EMBL/GenBank/DDBJ whole genome shotgun (WGS) entry which is preliminary data.</text>
</comment>
<feature type="transmembrane region" description="Helical" evidence="2">
    <location>
        <begin position="12"/>
        <end position="35"/>
    </location>
</feature>
<keyword evidence="2" id="KW-1133">Transmembrane helix</keyword>
<dbReference type="Proteomes" id="UP001500483">
    <property type="component" value="Unassembled WGS sequence"/>
</dbReference>
<keyword evidence="1" id="KW-0175">Coiled coil</keyword>
<proteinExistence type="predicted"/>
<feature type="transmembrane region" description="Helical" evidence="2">
    <location>
        <begin position="47"/>
        <end position="64"/>
    </location>
</feature>
<keyword evidence="2" id="KW-0472">Membrane</keyword>